<dbReference type="Gene3D" id="3.30.1240.10">
    <property type="match status" value="1"/>
</dbReference>
<gene>
    <name evidence="1" type="ORF">A3783_15270</name>
</gene>
<dbReference type="Proteomes" id="UP000078447">
    <property type="component" value="Unassembled WGS sequence"/>
</dbReference>
<evidence type="ECO:0008006" key="3">
    <source>
        <dbReference type="Google" id="ProtNLM"/>
    </source>
</evidence>
<organism evidence="1 2">
    <name type="scientific">Exiguobacterium undae</name>
    <dbReference type="NCBI Taxonomy" id="169177"/>
    <lineage>
        <taxon>Bacteria</taxon>
        <taxon>Bacillati</taxon>
        <taxon>Bacillota</taxon>
        <taxon>Bacilli</taxon>
        <taxon>Bacillales</taxon>
        <taxon>Bacillales Family XII. Incertae Sedis</taxon>
        <taxon>Exiguobacterium</taxon>
    </lineage>
</organism>
<dbReference type="InterPro" id="IPR023214">
    <property type="entry name" value="HAD_sf"/>
</dbReference>
<dbReference type="PANTHER" id="PTHR10000">
    <property type="entry name" value="PHOSPHOSERINE PHOSPHATASE"/>
    <property type="match status" value="1"/>
</dbReference>
<dbReference type="PROSITE" id="PS01229">
    <property type="entry name" value="COF_2"/>
    <property type="match status" value="1"/>
</dbReference>
<dbReference type="SUPFAM" id="SSF56784">
    <property type="entry name" value="HAD-like"/>
    <property type="match status" value="1"/>
</dbReference>
<dbReference type="CDD" id="cd07516">
    <property type="entry name" value="HAD_Pase"/>
    <property type="match status" value="1"/>
</dbReference>
<evidence type="ECO:0000313" key="2">
    <source>
        <dbReference type="Proteomes" id="UP000078447"/>
    </source>
</evidence>
<accession>A0ABX2V513</accession>
<dbReference type="RefSeq" id="WP_051523829.1">
    <property type="nucleotide sequence ID" value="NZ_LVVL01000019.1"/>
</dbReference>
<name>A0ABX2V513_9BACL</name>
<protein>
    <recommendedName>
        <fullName evidence="3">Cof-type HAD-IIB family hydrolase</fullName>
    </recommendedName>
</protein>
<dbReference type="InterPro" id="IPR036412">
    <property type="entry name" value="HAD-like_sf"/>
</dbReference>
<dbReference type="InterPro" id="IPR006379">
    <property type="entry name" value="HAD-SF_hydro_IIB"/>
</dbReference>
<dbReference type="PANTHER" id="PTHR10000:SF55">
    <property type="entry name" value="5-AMINO-6-(5-PHOSPHO-D-RIBITYLAMINO)URACIL PHOSPHATASE YCSE"/>
    <property type="match status" value="1"/>
</dbReference>
<dbReference type="EMBL" id="LVVL01000019">
    <property type="protein sequence ID" value="OAN10122.1"/>
    <property type="molecule type" value="Genomic_DNA"/>
</dbReference>
<dbReference type="SFLD" id="SFLDG01140">
    <property type="entry name" value="C2.B:_Phosphomannomutase_and_P"/>
    <property type="match status" value="1"/>
</dbReference>
<proteinExistence type="predicted"/>
<keyword evidence="2" id="KW-1185">Reference proteome</keyword>
<dbReference type="Gene3D" id="3.40.50.1000">
    <property type="entry name" value="HAD superfamily/HAD-like"/>
    <property type="match status" value="1"/>
</dbReference>
<dbReference type="SFLD" id="SFLDS00003">
    <property type="entry name" value="Haloacid_Dehalogenase"/>
    <property type="match status" value="1"/>
</dbReference>
<dbReference type="Pfam" id="PF08282">
    <property type="entry name" value="Hydrolase_3"/>
    <property type="match status" value="1"/>
</dbReference>
<sequence>MKLFAIDLDGTLLKSDHTISAENVSAIKKRQKDGDIILIATGRASFDAQNILRKHHIHGCPIIASNGAELQYKVNENSIRSSTSIDPQTSEKIFRYLNEEELYIQVYLEDKILLESDATDTLLSRATNEKVLNRSFSYDTFIHSIQAQLEQYGVHPIDLITKNDLSKVIKFMIVSPNQSLLKKVERRLSMINSCSISSSGAYNLEVMSAGISKGEALKKVTSDYEIELRDTIAIGDNQNDLSMFQVAGSSIAMKNADESIKNIATYETLDHNHNGVANALNDYPSNLIERLKRVNI</sequence>
<comment type="caution">
    <text evidence="1">The sequence shown here is derived from an EMBL/GenBank/DDBJ whole genome shotgun (WGS) entry which is preliminary data.</text>
</comment>
<reference evidence="1 2" key="1">
    <citation type="submission" date="2016-03" db="EMBL/GenBank/DDBJ databases">
        <authorList>
            <person name="Cho S.-Y."/>
            <person name="Lim S."/>
            <person name="Kim H."/>
            <person name="Soh E.H."/>
            <person name="Moon J.S."/>
        </authorList>
    </citation>
    <scope>NUCLEOTIDE SEQUENCE [LARGE SCALE GENOMIC DNA]</scope>
    <source>
        <strain evidence="1 2">KCTC 3810</strain>
    </source>
</reference>
<dbReference type="NCBIfam" id="TIGR01484">
    <property type="entry name" value="HAD-SF-IIB"/>
    <property type="match status" value="1"/>
</dbReference>
<dbReference type="SFLD" id="SFLDG01144">
    <property type="entry name" value="C2.B.4:_PGP_Like"/>
    <property type="match status" value="1"/>
</dbReference>
<dbReference type="InterPro" id="IPR000150">
    <property type="entry name" value="Cof"/>
</dbReference>
<dbReference type="NCBIfam" id="TIGR00099">
    <property type="entry name" value="Cof-subfamily"/>
    <property type="match status" value="1"/>
</dbReference>
<evidence type="ECO:0000313" key="1">
    <source>
        <dbReference type="EMBL" id="OAN10122.1"/>
    </source>
</evidence>